<dbReference type="SUPFAM" id="SSF55729">
    <property type="entry name" value="Acyl-CoA N-acyltransferases (Nat)"/>
    <property type="match status" value="1"/>
</dbReference>
<dbReference type="Proteomes" id="UP000823486">
    <property type="component" value="Unassembled WGS sequence"/>
</dbReference>
<gene>
    <name evidence="2" type="ORF">JOC77_003322</name>
</gene>
<dbReference type="InterPro" id="IPR000182">
    <property type="entry name" value="GNAT_dom"/>
</dbReference>
<dbReference type="InterPro" id="IPR016181">
    <property type="entry name" value="Acyl_CoA_acyltransferase"/>
</dbReference>
<dbReference type="Gene3D" id="3.40.630.30">
    <property type="match status" value="1"/>
</dbReference>
<name>A0ABS2QN24_9BACI</name>
<dbReference type="EMBL" id="JAFBFI010000016">
    <property type="protein sequence ID" value="MBM7693878.1"/>
    <property type="molecule type" value="Genomic_DNA"/>
</dbReference>
<dbReference type="PROSITE" id="PS51186">
    <property type="entry name" value="GNAT"/>
    <property type="match status" value="1"/>
</dbReference>
<dbReference type="RefSeq" id="WP_204545018.1">
    <property type="nucleotide sequence ID" value="NZ_JAFBFI010000016.1"/>
</dbReference>
<evidence type="ECO:0000313" key="2">
    <source>
        <dbReference type="EMBL" id="MBM7693878.1"/>
    </source>
</evidence>
<protein>
    <submittedName>
        <fullName evidence="2">N-acetylglutamate synthase-like GNAT family acetyltransferase</fullName>
    </submittedName>
</protein>
<proteinExistence type="predicted"/>
<evidence type="ECO:0000259" key="1">
    <source>
        <dbReference type="PROSITE" id="PS51186"/>
    </source>
</evidence>
<keyword evidence="3" id="KW-1185">Reference proteome</keyword>
<feature type="domain" description="N-acetyltransferase" evidence="1">
    <location>
        <begin position="118"/>
        <end position="256"/>
    </location>
</feature>
<reference evidence="2 3" key="1">
    <citation type="submission" date="2021-01" db="EMBL/GenBank/DDBJ databases">
        <title>Genomic Encyclopedia of Type Strains, Phase IV (KMG-IV): sequencing the most valuable type-strain genomes for metagenomic binning, comparative biology and taxonomic classification.</title>
        <authorList>
            <person name="Goeker M."/>
        </authorList>
    </citation>
    <scope>NUCLEOTIDE SEQUENCE [LARGE SCALE GENOMIC DNA]</scope>
    <source>
        <strain evidence="2 3">DSM 105482</strain>
    </source>
</reference>
<comment type="caution">
    <text evidence="2">The sequence shown here is derived from an EMBL/GenBank/DDBJ whole genome shotgun (WGS) entry which is preliminary data.</text>
</comment>
<accession>A0ABS2QN24</accession>
<organism evidence="2 3">
    <name type="scientific">Peribacillus deserti</name>
    <dbReference type="NCBI Taxonomy" id="673318"/>
    <lineage>
        <taxon>Bacteria</taxon>
        <taxon>Bacillati</taxon>
        <taxon>Bacillota</taxon>
        <taxon>Bacilli</taxon>
        <taxon>Bacillales</taxon>
        <taxon>Bacillaceae</taxon>
        <taxon>Peribacillus</taxon>
    </lineage>
</organism>
<dbReference type="CDD" id="cd04301">
    <property type="entry name" value="NAT_SF"/>
    <property type="match status" value="1"/>
</dbReference>
<sequence length="262" mass="30475">MNNLEKIIELDYKYLETFSNRKDTAWGAFFYNVNQPDYYDANHAHIHKPCSNPQAVIQEALAFYQELSIIPRFYLYDLVNQQELISELKKQNFGYEELISPVQLWNNQMQNKKIRESVTIEEVNDHNYEEAINIEGSIKELGGEVRAKAFAEEYKHEEYTHYLLRYNGAACSTACIFEHDHQARMENVATLEEYRGRGLIGELITYIQQEVSKRGLSHLWVFPITEAVEKVYCKSGFETIAKLKTGHAFLGGKSIQEIREGE</sequence>
<evidence type="ECO:0000313" key="3">
    <source>
        <dbReference type="Proteomes" id="UP000823486"/>
    </source>
</evidence>
<dbReference type="Pfam" id="PF00583">
    <property type="entry name" value="Acetyltransf_1"/>
    <property type="match status" value="1"/>
</dbReference>